<evidence type="ECO:0000259" key="7">
    <source>
        <dbReference type="Pfam" id="PF01490"/>
    </source>
</evidence>
<dbReference type="GO" id="GO:0016020">
    <property type="term" value="C:membrane"/>
    <property type="evidence" value="ECO:0007669"/>
    <property type="project" value="UniProtKB-SubCell"/>
</dbReference>
<keyword evidence="2 6" id="KW-0812">Transmembrane</keyword>
<feature type="transmembrane region" description="Helical" evidence="6">
    <location>
        <begin position="218"/>
        <end position="239"/>
    </location>
</feature>
<dbReference type="Proteomes" id="UP000054937">
    <property type="component" value="Unassembled WGS sequence"/>
</dbReference>
<keyword evidence="3 6" id="KW-1133">Transmembrane helix</keyword>
<dbReference type="PANTHER" id="PTHR22950">
    <property type="entry name" value="AMINO ACID TRANSPORTER"/>
    <property type="match status" value="1"/>
</dbReference>
<keyword evidence="9" id="KW-1185">Reference proteome</keyword>
<reference evidence="8 9" key="1">
    <citation type="journal article" date="2015" name="Sci. Rep.">
        <title>Genome of the facultative scuticociliatosis pathogen Pseudocohnilembus persalinus provides insight into its virulence through horizontal gene transfer.</title>
        <authorList>
            <person name="Xiong J."/>
            <person name="Wang G."/>
            <person name="Cheng J."/>
            <person name="Tian M."/>
            <person name="Pan X."/>
            <person name="Warren A."/>
            <person name="Jiang C."/>
            <person name="Yuan D."/>
            <person name="Miao W."/>
        </authorList>
    </citation>
    <scope>NUCLEOTIDE SEQUENCE [LARGE SCALE GENOMIC DNA]</scope>
    <source>
        <strain evidence="8">36N120E</strain>
    </source>
</reference>
<feature type="transmembrane region" description="Helical" evidence="6">
    <location>
        <begin position="251"/>
        <end position="275"/>
    </location>
</feature>
<feature type="transmembrane region" description="Helical" evidence="6">
    <location>
        <begin position="173"/>
        <end position="197"/>
    </location>
</feature>
<protein>
    <recommendedName>
        <fullName evidence="7">Amino acid transporter transmembrane domain-containing protein</fullName>
    </recommendedName>
</protein>
<evidence type="ECO:0000256" key="3">
    <source>
        <dbReference type="ARBA" id="ARBA00022989"/>
    </source>
</evidence>
<keyword evidence="4 6" id="KW-0472">Membrane</keyword>
<evidence type="ECO:0000313" key="8">
    <source>
        <dbReference type="EMBL" id="KRX03571.1"/>
    </source>
</evidence>
<comment type="caution">
    <text evidence="8">The sequence shown here is derived from an EMBL/GenBank/DDBJ whole genome shotgun (WGS) entry which is preliminary data.</text>
</comment>
<dbReference type="AlphaFoldDB" id="A0A0V0QML0"/>
<evidence type="ECO:0000256" key="2">
    <source>
        <dbReference type="ARBA" id="ARBA00022692"/>
    </source>
</evidence>
<dbReference type="OrthoDB" id="1684102at2759"/>
<dbReference type="GO" id="GO:0015179">
    <property type="term" value="F:L-amino acid transmembrane transporter activity"/>
    <property type="evidence" value="ECO:0007669"/>
    <property type="project" value="TreeGrafter"/>
</dbReference>
<comment type="subcellular location">
    <subcellularLocation>
        <location evidence="1">Membrane</location>
        <topology evidence="1">Multi-pass membrane protein</topology>
    </subcellularLocation>
</comment>
<feature type="compositionally biased region" description="Polar residues" evidence="5">
    <location>
        <begin position="18"/>
        <end position="30"/>
    </location>
</feature>
<sequence>MIEQEDDNLLSNQEDHSNQNSDANQKSQNNKIQLSRQVGIGILTLPIGKYIDQILLNINIRLYQNLAFSQSGWILGLVVLVIFSYLSYFSMKMYLNSMKNWEKVPKDFLDFVRIAFKYESNGYRKFMKQSTIQSFCYLGFQYGCTTQYLSIFVALIIILPLGIMKKIGYLKDFILIGTYAQILVLIILSFQLGQQILENSKNGEGFAQNLIKTYDIKYLPILIGNVFTTMEGIIVFFDIRFNMQKPEDFNSANWVATNFIIAFYGLIGFLGYAAYGNKSMDIILLNLNEENYLNNIIQDLQIIQNNQNLSQGEQIVEKDSFLNTNISLQSNDFKQDEIIQNEEQKEVEINQSYNNVSIEELDIITQKKVKVWTSATRIFIILGTILAKDILGVTGLTKFD</sequence>
<evidence type="ECO:0000313" key="9">
    <source>
        <dbReference type="Proteomes" id="UP000054937"/>
    </source>
</evidence>
<dbReference type="PANTHER" id="PTHR22950:SF666">
    <property type="entry name" value="VACUOLAR AMINO ACID TRANSPORTER 4"/>
    <property type="match status" value="1"/>
</dbReference>
<feature type="domain" description="Amino acid transporter transmembrane" evidence="7">
    <location>
        <begin position="143"/>
        <end position="299"/>
    </location>
</feature>
<feature type="transmembrane region" description="Helical" evidence="6">
    <location>
        <begin position="135"/>
        <end position="161"/>
    </location>
</feature>
<proteinExistence type="predicted"/>
<dbReference type="InParanoid" id="A0A0V0QML0"/>
<name>A0A0V0QML0_PSEPJ</name>
<evidence type="ECO:0000256" key="4">
    <source>
        <dbReference type="ARBA" id="ARBA00023136"/>
    </source>
</evidence>
<evidence type="ECO:0000256" key="1">
    <source>
        <dbReference type="ARBA" id="ARBA00004141"/>
    </source>
</evidence>
<dbReference type="Pfam" id="PF01490">
    <property type="entry name" value="Aa_trans"/>
    <property type="match status" value="1"/>
</dbReference>
<feature type="region of interest" description="Disordered" evidence="5">
    <location>
        <begin position="1"/>
        <end position="30"/>
    </location>
</feature>
<feature type="transmembrane region" description="Helical" evidence="6">
    <location>
        <begin position="71"/>
        <end position="89"/>
    </location>
</feature>
<dbReference type="InterPro" id="IPR013057">
    <property type="entry name" value="AA_transpt_TM"/>
</dbReference>
<dbReference type="EMBL" id="LDAU01000129">
    <property type="protein sequence ID" value="KRX03571.1"/>
    <property type="molecule type" value="Genomic_DNA"/>
</dbReference>
<accession>A0A0V0QML0</accession>
<evidence type="ECO:0000256" key="5">
    <source>
        <dbReference type="SAM" id="MobiDB-lite"/>
    </source>
</evidence>
<organism evidence="8 9">
    <name type="scientific">Pseudocohnilembus persalinus</name>
    <name type="common">Ciliate</name>
    <dbReference type="NCBI Taxonomy" id="266149"/>
    <lineage>
        <taxon>Eukaryota</taxon>
        <taxon>Sar</taxon>
        <taxon>Alveolata</taxon>
        <taxon>Ciliophora</taxon>
        <taxon>Intramacronucleata</taxon>
        <taxon>Oligohymenophorea</taxon>
        <taxon>Scuticociliatia</taxon>
        <taxon>Philasterida</taxon>
        <taxon>Pseudocohnilembidae</taxon>
        <taxon>Pseudocohnilembus</taxon>
    </lineage>
</organism>
<evidence type="ECO:0000256" key="6">
    <source>
        <dbReference type="SAM" id="Phobius"/>
    </source>
</evidence>
<gene>
    <name evidence="8" type="ORF">PPERSA_04123</name>
</gene>